<keyword evidence="2" id="KW-0812">Transmembrane</keyword>
<gene>
    <name evidence="3" type="ORF">GCM10009547_32310</name>
</gene>
<feature type="region of interest" description="Disordered" evidence="1">
    <location>
        <begin position="549"/>
        <end position="581"/>
    </location>
</feature>
<keyword evidence="4" id="KW-1185">Reference proteome</keyword>
<evidence type="ECO:0000313" key="4">
    <source>
        <dbReference type="Proteomes" id="UP001500957"/>
    </source>
</evidence>
<evidence type="ECO:0000313" key="3">
    <source>
        <dbReference type="EMBL" id="GAA0626396.1"/>
    </source>
</evidence>
<feature type="region of interest" description="Disordered" evidence="1">
    <location>
        <begin position="59"/>
        <end position="94"/>
    </location>
</feature>
<dbReference type="EMBL" id="BAAAHE010000026">
    <property type="protein sequence ID" value="GAA0626396.1"/>
    <property type="molecule type" value="Genomic_DNA"/>
</dbReference>
<accession>A0ABP3S6V9</accession>
<dbReference type="RefSeq" id="WP_344606563.1">
    <property type="nucleotide sequence ID" value="NZ_BAAAHE010000026.1"/>
</dbReference>
<sequence length="581" mass="61865">MTANGPKTGSGSGHERPADRLILRGYAPLAALVVLLLLVTMLVPSRPQKDEELTQFGGETTAGLAPAPGADPVAGSGPVGTAPTVPGPPGTAGNPNAPAVAAGAKGDRAGTAAVAGRTAKTCSGGAKQDANSAYSPPCMVWDGKDNGGATARGVTKDTITIAYRDIGNPLGDSDSELAKTAEQKGIVASPEASERTRAALLEYFNRTYELYGRKVKIVTYKGRGDAIKELGGTGQEGANADALKVAQEIGAFADMTAISQPYLDALVRQKVIAFGGLHLPSTYYRQRAPYAWGQLVDCTALLSSAVDLISKRLPPSGNATRAGSTALRQKPRKFGLVVPDDAVYAQCINEARPKLKAAGVNFAKEIRYSLEIAKLQQEAPNMAAQLKAAGVTTVVLVTDPILPFFLSGSATQQDFWPEWFLTGTVLTDADVAGQFYDQDQWQFTYGQSYLADIRQGQASESYRAYKKIRDDEPTMARDIDYYSLLMLFIGLQMAGPNLTPQSFQRGLFSYPGADGPLGHWSWGPNDYTAIDDAREIYYDRRALSAFNNQPGRYVSPSGTKRYRGSWPTQAPPVPTPPAAAP</sequence>
<evidence type="ECO:0000256" key="1">
    <source>
        <dbReference type="SAM" id="MobiDB-lite"/>
    </source>
</evidence>
<evidence type="ECO:0008006" key="5">
    <source>
        <dbReference type="Google" id="ProtNLM"/>
    </source>
</evidence>
<reference evidence="4" key="1">
    <citation type="journal article" date="2019" name="Int. J. Syst. Evol. Microbiol.">
        <title>The Global Catalogue of Microorganisms (GCM) 10K type strain sequencing project: providing services to taxonomists for standard genome sequencing and annotation.</title>
        <authorList>
            <consortium name="The Broad Institute Genomics Platform"/>
            <consortium name="The Broad Institute Genome Sequencing Center for Infectious Disease"/>
            <person name="Wu L."/>
            <person name="Ma J."/>
        </authorList>
    </citation>
    <scope>NUCLEOTIDE SEQUENCE [LARGE SCALE GENOMIC DNA]</scope>
    <source>
        <strain evidence="4">JCM 10671</strain>
    </source>
</reference>
<evidence type="ECO:0000256" key="2">
    <source>
        <dbReference type="SAM" id="Phobius"/>
    </source>
</evidence>
<dbReference type="SUPFAM" id="SSF53822">
    <property type="entry name" value="Periplasmic binding protein-like I"/>
    <property type="match status" value="1"/>
</dbReference>
<keyword evidence="2" id="KW-0472">Membrane</keyword>
<dbReference type="Proteomes" id="UP001500957">
    <property type="component" value="Unassembled WGS sequence"/>
</dbReference>
<feature type="compositionally biased region" description="Pro residues" evidence="1">
    <location>
        <begin position="569"/>
        <end position="581"/>
    </location>
</feature>
<proteinExistence type="predicted"/>
<protein>
    <recommendedName>
        <fullName evidence="5">ABC transporter substrate-binding protein</fullName>
    </recommendedName>
</protein>
<feature type="transmembrane region" description="Helical" evidence="2">
    <location>
        <begin position="21"/>
        <end position="43"/>
    </location>
</feature>
<keyword evidence="2" id="KW-1133">Transmembrane helix</keyword>
<comment type="caution">
    <text evidence="3">The sequence shown here is derived from an EMBL/GenBank/DDBJ whole genome shotgun (WGS) entry which is preliminary data.</text>
</comment>
<organism evidence="3 4">
    <name type="scientific">Sporichthya brevicatena</name>
    <dbReference type="NCBI Taxonomy" id="171442"/>
    <lineage>
        <taxon>Bacteria</taxon>
        <taxon>Bacillati</taxon>
        <taxon>Actinomycetota</taxon>
        <taxon>Actinomycetes</taxon>
        <taxon>Sporichthyales</taxon>
        <taxon>Sporichthyaceae</taxon>
        <taxon>Sporichthya</taxon>
    </lineage>
</organism>
<name>A0ABP3S6V9_9ACTN</name>
<dbReference type="InterPro" id="IPR028082">
    <property type="entry name" value="Peripla_BP_I"/>
</dbReference>